<dbReference type="RefSeq" id="WP_252443935.1">
    <property type="nucleotide sequence ID" value="NZ_JAGSOV010000063.1"/>
</dbReference>
<evidence type="ECO:0000313" key="1">
    <source>
        <dbReference type="EMBL" id="MCO1659202.1"/>
    </source>
</evidence>
<protein>
    <submittedName>
        <fullName evidence="1">Uncharacterized protein</fullName>
    </submittedName>
</protein>
<evidence type="ECO:0000313" key="2">
    <source>
        <dbReference type="Proteomes" id="UP001165283"/>
    </source>
</evidence>
<name>A0ABT1A847_9PSEU</name>
<dbReference type="EMBL" id="JAGSOV010000063">
    <property type="protein sequence ID" value="MCO1659202.1"/>
    <property type="molecule type" value="Genomic_DNA"/>
</dbReference>
<gene>
    <name evidence="1" type="ORF">KDL28_29435</name>
</gene>
<organism evidence="1 2">
    <name type="scientific">Pseudonocardia humida</name>
    <dbReference type="NCBI Taxonomy" id="2800819"/>
    <lineage>
        <taxon>Bacteria</taxon>
        <taxon>Bacillati</taxon>
        <taxon>Actinomycetota</taxon>
        <taxon>Actinomycetes</taxon>
        <taxon>Pseudonocardiales</taxon>
        <taxon>Pseudonocardiaceae</taxon>
        <taxon>Pseudonocardia</taxon>
    </lineage>
</organism>
<reference evidence="1" key="1">
    <citation type="submission" date="2021-04" db="EMBL/GenBank/DDBJ databases">
        <title>Pseudonocardia sp. nov., isolated from sandy soil of mangrove forest.</title>
        <authorList>
            <person name="Zan Z."/>
            <person name="Huang R."/>
            <person name="Liu W."/>
        </authorList>
    </citation>
    <scope>NUCLEOTIDE SEQUENCE</scope>
    <source>
        <strain evidence="1">S2-4</strain>
    </source>
</reference>
<keyword evidence="2" id="KW-1185">Reference proteome</keyword>
<comment type="caution">
    <text evidence="1">The sequence shown here is derived from an EMBL/GenBank/DDBJ whole genome shotgun (WGS) entry which is preliminary data.</text>
</comment>
<sequence length="139" mass="15372">MEVTDRHIARVPRGNLRVPRAQFAAVWRAAEQLNQDSVLDWYAGAVVTTCRWLAAATVPSCVGSYELAHSPVTQRPAKAYEELIEAEALAADNLALRRPRLLTSRPGWCEGIRNTLAWAWRREGPPPVAIPDTIESSTA</sequence>
<proteinExistence type="predicted"/>
<dbReference type="Proteomes" id="UP001165283">
    <property type="component" value="Unassembled WGS sequence"/>
</dbReference>
<accession>A0ABT1A847</accession>